<feature type="region of interest" description="Disordered" evidence="1">
    <location>
        <begin position="581"/>
        <end position="628"/>
    </location>
</feature>
<dbReference type="GeneID" id="81388335"/>
<dbReference type="OrthoDB" id="4352890at2759"/>
<proteinExistence type="predicted"/>
<evidence type="ECO:0000256" key="1">
    <source>
        <dbReference type="SAM" id="MobiDB-lite"/>
    </source>
</evidence>
<reference evidence="2" key="2">
    <citation type="journal article" date="2023" name="IMA Fungus">
        <title>Comparative genomic study of the Penicillium genus elucidates a diverse pangenome and 15 lateral gene transfer events.</title>
        <authorList>
            <person name="Petersen C."/>
            <person name="Sorensen T."/>
            <person name="Nielsen M.R."/>
            <person name="Sondergaard T.E."/>
            <person name="Sorensen J.L."/>
            <person name="Fitzpatrick D.A."/>
            <person name="Frisvad J.C."/>
            <person name="Nielsen K.L."/>
        </authorList>
    </citation>
    <scope>NUCLEOTIDE SEQUENCE</scope>
    <source>
        <strain evidence="2">IBT 23319</strain>
    </source>
</reference>
<keyword evidence="3" id="KW-1185">Reference proteome</keyword>
<sequence>MFRSANLNLLISALRKDERWRTFMVEGDQLMAMWQAWYQDVENNIIWQQRWEQQHPFWENAVKALVNERTPNITDPNGKTFTQLHEEIMTIMNHRDDLKIQENRYIRMSNHLLMELSKQLTAPRSPLEWQHRLDWEEFGFDYSSDSIRYNAHFDVVRPRTGEILHAFDKRLHLFVKDFQDPRSISHNMMWINVMDLRIGGLVLMIRKAWHLRRENITIWFSSKSVDDYSMNISDEEALISTDLDFITAIAFAMRAKYPEYAGRRPKHGRNYMERAPPRYTFLVRTRSEVSRRVNPVQGVLPTEFSQKKISDARRPVSVTPADHRQDTTTSSTPRRGPKGGWITKDPGTVHTARSKQLIQAAQNAEAQGNYQARREFLLQATEELLLRLRRQSMTGFQPLQTRQVSEPQQYLEHLELQRSRTADQPLLFMEPQQPQQPQQPHPFGSQPACLGSEFNLSQVDLIQLNLLQVDLSQIDLSQVNLPQYMWYNPPIYDPNEFLEGEQLVQATLEPVTQQPQQTSLSSEFNINEFLNEIADENDDSDLLRLASLPGRTTDPAYEETMRELLFEMEEGDARQQMEAFFGAGDQTGANPETGDQQGEKRKRDDYDFDSSDEQLEKRLKSFLETSQE</sequence>
<dbReference type="EMBL" id="JAPQKT010000009">
    <property type="protein sequence ID" value="KAJ5221376.1"/>
    <property type="molecule type" value="Genomic_DNA"/>
</dbReference>
<feature type="compositionally biased region" description="Polar residues" evidence="1">
    <location>
        <begin position="587"/>
        <end position="596"/>
    </location>
</feature>
<dbReference type="Proteomes" id="UP001147733">
    <property type="component" value="Unassembled WGS sequence"/>
</dbReference>
<accession>A0A9W9TG00</accession>
<organism evidence="2 3">
    <name type="scientific">Penicillium citrinum</name>
    <dbReference type="NCBI Taxonomy" id="5077"/>
    <lineage>
        <taxon>Eukaryota</taxon>
        <taxon>Fungi</taxon>
        <taxon>Dikarya</taxon>
        <taxon>Ascomycota</taxon>
        <taxon>Pezizomycotina</taxon>
        <taxon>Eurotiomycetes</taxon>
        <taxon>Eurotiomycetidae</taxon>
        <taxon>Eurotiales</taxon>
        <taxon>Aspergillaceae</taxon>
        <taxon>Penicillium</taxon>
    </lineage>
</organism>
<evidence type="ECO:0000313" key="3">
    <source>
        <dbReference type="Proteomes" id="UP001147733"/>
    </source>
</evidence>
<name>A0A9W9TG00_PENCI</name>
<comment type="caution">
    <text evidence="2">The sequence shown here is derived from an EMBL/GenBank/DDBJ whole genome shotgun (WGS) entry which is preliminary data.</text>
</comment>
<reference evidence="2" key="1">
    <citation type="submission" date="2022-11" db="EMBL/GenBank/DDBJ databases">
        <authorList>
            <person name="Petersen C."/>
        </authorList>
    </citation>
    <scope>NUCLEOTIDE SEQUENCE</scope>
    <source>
        <strain evidence="2">IBT 23319</strain>
    </source>
</reference>
<feature type="region of interest" description="Disordered" evidence="1">
    <location>
        <begin position="309"/>
        <end position="347"/>
    </location>
</feature>
<evidence type="ECO:0000313" key="2">
    <source>
        <dbReference type="EMBL" id="KAJ5221376.1"/>
    </source>
</evidence>
<gene>
    <name evidence="2" type="ORF">N7469_010263</name>
</gene>
<dbReference type="AlphaFoldDB" id="A0A9W9TG00"/>
<dbReference type="RefSeq" id="XP_056496299.1">
    <property type="nucleotide sequence ID" value="XM_056649168.1"/>
</dbReference>
<protein>
    <submittedName>
        <fullName evidence="2">Uncharacterized protein</fullName>
    </submittedName>
</protein>